<dbReference type="Proteomes" id="UP000007161">
    <property type="component" value="Chromosome"/>
</dbReference>
<keyword evidence="3 6" id="KW-0812">Transmembrane</keyword>
<name>H2J4H9_MARPK</name>
<evidence type="ECO:0000256" key="1">
    <source>
        <dbReference type="ARBA" id="ARBA00004141"/>
    </source>
</evidence>
<dbReference type="CDD" id="cd10334">
    <property type="entry name" value="SLC6sbd_u1"/>
    <property type="match status" value="1"/>
</dbReference>
<dbReference type="KEGG" id="mpz:Marpi_0390"/>
<evidence type="ECO:0000256" key="7">
    <source>
        <dbReference type="SAM" id="Phobius"/>
    </source>
</evidence>
<accession>H2J4H9</accession>
<evidence type="ECO:0000256" key="4">
    <source>
        <dbReference type="ARBA" id="ARBA00022989"/>
    </source>
</evidence>
<dbReference type="PANTHER" id="PTHR11616">
    <property type="entry name" value="SODIUM/CHLORIDE DEPENDENT TRANSPORTER"/>
    <property type="match status" value="1"/>
</dbReference>
<evidence type="ECO:0000256" key="2">
    <source>
        <dbReference type="ARBA" id="ARBA00022448"/>
    </source>
</evidence>
<keyword evidence="5 7" id="KW-0472">Membrane</keyword>
<dbReference type="eggNOG" id="COG0733">
    <property type="taxonomic scope" value="Bacteria"/>
</dbReference>
<dbReference type="OrthoDB" id="9762833at2"/>
<dbReference type="PROSITE" id="PS50267">
    <property type="entry name" value="NA_NEUROTRAN_SYMP_3"/>
    <property type="match status" value="1"/>
</dbReference>
<comment type="subcellular location">
    <subcellularLocation>
        <location evidence="1">Membrane</location>
        <topology evidence="1">Multi-pass membrane protein</topology>
    </subcellularLocation>
</comment>
<evidence type="ECO:0000256" key="6">
    <source>
        <dbReference type="RuleBase" id="RU003732"/>
    </source>
</evidence>
<dbReference type="PRINTS" id="PR00176">
    <property type="entry name" value="NANEUSMPORT"/>
</dbReference>
<feature type="transmembrane region" description="Helical" evidence="7">
    <location>
        <begin position="313"/>
        <end position="336"/>
    </location>
</feature>
<reference evidence="8 9" key="1">
    <citation type="journal article" date="2012" name="J. Bacteriol.">
        <title>Complete Genome Sequence of the Thermophilic, Piezophilic, Heterotrophic Bacterium Marinitoga piezophila KA3.</title>
        <authorList>
            <person name="Lucas S."/>
            <person name="Han J."/>
            <person name="Lapidus A."/>
            <person name="Cheng J.F."/>
            <person name="Goodwin L.A."/>
            <person name="Pitluck S."/>
            <person name="Peters L."/>
            <person name="Mikhailova N."/>
            <person name="Teshima H."/>
            <person name="Detter J.C."/>
            <person name="Han C."/>
            <person name="Tapia R."/>
            <person name="Land M."/>
            <person name="Hauser L."/>
            <person name="Kyrpides N.C."/>
            <person name="Ivanova N."/>
            <person name="Pagani I."/>
            <person name="Vannier P."/>
            <person name="Oger P."/>
            <person name="Bartlett D.H."/>
            <person name="Noll K.M."/>
            <person name="Woyke T."/>
            <person name="Jebbar M."/>
        </authorList>
    </citation>
    <scope>NUCLEOTIDE SEQUENCE [LARGE SCALE GENOMIC DNA]</scope>
    <source>
        <strain evidence="9">DSM 14283 / JCM 11233 / KA3</strain>
    </source>
</reference>
<organism evidence="8 9">
    <name type="scientific">Marinitoga piezophila (strain DSM 14283 / JCM 11233 / KA3)</name>
    <dbReference type="NCBI Taxonomy" id="443254"/>
    <lineage>
        <taxon>Bacteria</taxon>
        <taxon>Thermotogati</taxon>
        <taxon>Thermotogota</taxon>
        <taxon>Thermotogae</taxon>
        <taxon>Petrotogales</taxon>
        <taxon>Petrotogaceae</taxon>
        <taxon>Marinitoga</taxon>
    </lineage>
</organism>
<feature type="transmembrane region" description="Helical" evidence="7">
    <location>
        <begin position="42"/>
        <end position="63"/>
    </location>
</feature>
<dbReference type="GO" id="GO:0035725">
    <property type="term" value="P:sodium ion transmembrane transport"/>
    <property type="evidence" value="ECO:0007669"/>
    <property type="project" value="TreeGrafter"/>
</dbReference>
<comment type="similarity">
    <text evidence="6">Belongs to the sodium:neurotransmitter symporter (SNF) (TC 2.A.22) family.</text>
</comment>
<feature type="transmembrane region" description="Helical" evidence="7">
    <location>
        <begin position="431"/>
        <end position="450"/>
    </location>
</feature>
<gene>
    <name evidence="8" type="ordered locus">Marpi_0390</name>
</gene>
<dbReference type="HOGENOM" id="CLU_006855_3_3_0"/>
<proteinExistence type="inferred from homology"/>
<dbReference type="SUPFAM" id="SSF161070">
    <property type="entry name" value="SNF-like"/>
    <property type="match status" value="1"/>
</dbReference>
<keyword evidence="2 6" id="KW-0813">Transport</keyword>
<evidence type="ECO:0000256" key="5">
    <source>
        <dbReference type="ARBA" id="ARBA00023136"/>
    </source>
</evidence>
<evidence type="ECO:0000313" key="9">
    <source>
        <dbReference type="Proteomes" id="UP000007161"/>
    </source>
</evidence>
<sequence>MARQKWGSRWAFVLAAVGSAAGLGNAWRFPYMAYSNGGGAFYIPYFIALFLAGIPILMAEFGIGQGLQSSAPKALGKISKGAEFIGWWAVLTGSIIVFYYNVIMAWIFNYLYFSFGPAWKGDPKGFFFGDFLKLTDGPGQLGGLRWPIVIGLLIAWLWVYLILRKGTESVGKTVMWTVPLPIILLVLLGIRGVTLEGAATGLNFLFEPNFAKLAEPRVWANAFGQIFFSLSVAFGIMIAYGSYNDKKNDVANNAIITALGNSATSFLAGIAVFSVLGYMATQMQVPVDEVVSGGIGLAFVVYPQAISLIPGGAVVQSIIGLAFFIMLLTLGIDSAFSLVEATEAAAGDKFKVNKKTFLVGFSVLGFIFGLLFATQGGLYWLDIIDHYMGTYALLVVGILESIVIGWVFGAEKLREYINSVSEVKIGAWFDISLKYIIPIVLISILGLNIYDEMKNPYGGYPAWALTVGFVIFLAVPVIGYILAKMPSKDEKYNEKVTEITVED</sequence>
<feature type="transmembrane region" description="Helical" evidence="7">
    <location>
        <begin position="218"/>
        <end position="243"/>
    </location>
</feature>
<keyword evidence="6" id="KW-0769">Symport</keyword>
<feature type="transmembrane region" description="Helical" evidence="7">
    <location>
        <begin position="387"/>
        <end position="410"/>
    </location>
</feature>
<dbReference type="GO" id="GO:0005886">
    <property type="term" value="C:plasma membrane"/>
    <property type="evidence" value="ECO:0007669"/>
    <property type="project" value="TreeGrafter"/>
</dbReference>
<evidence type="ECO:0000256" key="3">
    <source>
        <dbReference type="ARBA" id="ARBA00022692"/>
    </source>
</evidence>
<dbReference type="AlphaFoldDB" id="H2J4H9"/>
<keyword evidence="9" id="KW-1185">Reference proteome</keyword>
<feature type="transmembrane region" description="Helical" evidence="7">
    <location>
        <begin position="255"/>
        <end position="280"/>
    </location>
</feature>
<dbReference type="Pfam" id="PF00209">
    <property type="entry name" value="SNF"/>
    <property type="match status" value="2"/>
</dbReference>
<dbReference type="NCBIfam" id="NF037979">
    <property type="entry name" value="Na_transp"/>
    <property type="match status" value="1"/>
</dbReference>
<reference evidence="9" key="2">
    <citation type="submission" date="2012-01" db="EMBL/GenBank/DDBJ databases">
        <title>Complete sequence of chromosome of Marinitoga piezophila KA3.</title>
        <authorList>
            <person name="Lucas S."/>
            <person name="Han J."/>
            <person name="Lapidus A."/>
            <person name="Cheng J.-F."/>
            <person name="Goodwin L."/>
            <person name="Pitluck S."/>
            <person name="Peters L."/>
            <person name="Mikhailova N."/>
            <person name="Teshima H."/>
            <person name="Detter J.C."/>
            <person name="Han C."/>
            <person name="Tapia R."/>
            <person name="Land M."/>
            <person name="Hauser L."/>
            <person name="Kyrpides N."/>
            <person name="Ivanova N."/>
            <person name="Pagani I."/>
            <person name="Jebbar M."/>
            <person name="Vannier P."/>
            <person name="Oger P."/>
            <person name="Cario A."/>
            <person name="Bartlett D."/>
            <person name="Noll K.M."/>
            <person name="Woyke T."/>
        </authorList>
    </citation>
    <scope>NUCLEOTIDE SEQUENCE [LARGE SCALE GENOMIC DNA]</scope>
    <source>
        <strain evidence="9">DSM 14283 / JCM 11233 / KA3</strain>
    </source>
</reference>
<protein>
    <recommendedName>
        <fullName evidence="6">Transporter</fullName>
    </recommendedName>
</protein>
<dbReference type="PROSITE" id="PS00610">
    <property type="entry name" value="NA_NEUROTRAN_SYMP_1"/>
    <property type="match status" value="1"/>
</dbReference>
<feature type="transmembrane region" description="Helical" evidence="7">
    <location>
        <begin position="462"/>
        <end position="483"/>
    </location>
</feature>
<feature type="transmembrane region" description="Helical" evidence="7">
    <location>
        <begin position="84"/>
        <end position="108"/>
    </location>
</feature>
<feature type="transmembrane region" description="Helical" evidence="7">
    <location>
        <begin position="175"/>
        <end position="198"/>
    </location>
</feature>
<feature type="transmembrane region" description="Helical" evidence="7">
    <location>
        <begin position="144"/>
        <end position="163"/>
    </location>
</feature>
<dbReference type="InterPro" id="IPR037272">
    <property type="entry name" value="SNS_sf"/>
</dbReference>
<dbReference type="GO" id="GO:0015293">
    <property type="term" value="F:symporter activity"/>
    <property type="evidence" value="ECO:0007669"/>
    <property type="project" value="UniProtKB-KW"/>
</dbReference>
<dbReference type="PANTHER" id="PTHR11616:SF240">
    <property type="entry name" value="BLOATED TUBULES, ISOFORM B-RELATED"/>
    <property type="match status" value="1"/>
</dbReference>
<dbReference type="EMBL" id="CP003257">
    <property type="protein sequence ID" value="AEX84834.1"/>
    <property type="molecule type" value="Genomic_DNA"/>
</dbReference>
<keyword evidence="4 7" id="KW-1133">Transmembrane helix</keyword>
<feature type="transmembrane region" description="Helical" evidence="7">
    <location>
        <begin position="357"/>
        <end position="381"/>
    </location>
</feature>
<evidence type="ECO:0000313" key="8">
    <source>
        <dbReference type="EMBL" id="AEX84834.1"/>
    </source>
</evidence>
<dbReference type="STRING" id="443254.Marpi_0390"/>
<dbReference type="InterPro" id="IPR000175">
    <property type="entry name" value="Na/ntran_symport"/>
</dbReference>